<evidence type="ECO:0000256" key="4">
    <source>
        <dbReference type="ARBA" id="ARBA00022806"/>
    </source>
</evidence>
<dbReference type="InterPro" id="IPR001650">
    <property type="entry name" value="Helicase_C-like"/>
</dbReference>
<dbReference type="Pfam" id="PF00270">
    <property type="entry name" value="DEAD"/>
    <property type="match status" value="1"/>
</dbReference>
<dbReference type="PROSITE" id="PS51194">
    <property type="entry name" value="HELICASE_CTER"/>
    <property type="match status" value="1"/>
</dbReference>
<sequence length="346" mass="39526">MCLQYCRSLILDEADRMLDMGFEKQIRHILESPTFKMPPPKESCRQTVLFSATYPREVTLLAKDFMRGSRCISLTLNNPELNTGTIVPTWGKNVHNNKEDEFERLTRIIPKEINQQIQVVDGNPNSAIPSHLLKLIQEIKSQKSDTHLENVCRILVFCNTKREVDRYDQYLYSRGVQSAAIHGDKPQSSRAKALDLFRKGTVHVLVASSVAARGIDVPNVSAVINVGLPKEVDEYVHRIGRTGRMGQSGDAITLINETLLKQEESSRAVSRGICQLYQSSGIIDKVPQLLLEYANKEIREEEYSPRFQYSNNNKKRNAYSNSKPRSFAMDYKKKYSFDDTVTRRYS</sequence>
<keyword evidence="3 6" id="KW-0378">Hydrolase</keyword>
<dbReference type="SMART" id="SM00490">
    <property type="entry name" value="HELICc"/>
    <property type="match status" value="1"/>
</dbReference>
<dbReference type="GO" id="GO:0016787">
    <property type="term" value="F:hydrolase activity"/>
    <property type="evidence" value="ECO:0007669"/>
    <property type="project" value="UniProtKB-KW"/>
</dbReference>
<dbReference type="PROSITE" id="PS00039">
    <property type="entry name" value="DEAD_ATP_HELICASE"/>
    <property type="match status" value="1"/>
</dbReference>
<comment type="similarity">
    <text evidence="6">Belongs to the DEAD box helicase family.</text>
</comment>
<comment type="caution">
    <text evidence="9">The sequence shown here is derived from an EMBL/GenBank/DDBJ whole genome shotgun (WGS) entry which is preliminary data.</text>
</comment>
<dbReference type="AlphaFoldDB" id="A0AAE1Z9A5"/>
<dbReference type="PANTHER" id="PTHR47958">
    <property type="entry name" value="ATP-DEPENDENT RNA HELICASE DBP3"/>
    <property type="match status" value="1"/>
</dbReference>
<accession>A0AAE1Z9A5</accession>
<dbReference type="Gene3D" id="3.40.50.300">
    <property type="entry name" value="P-loop containing nucleotide triphosphate hydrolases"/>
    <property type="match status" value="2"/>
</dbReference>
<keyword evidence="4 6" id="KW-0347">Helicase</keyword>
<evidence type="ECO:0000259" key="8">
    <source>
        <dbReference type="PROSITE" id="PS51194"/>
    </source>
</evidence>
<keyword evidence="5 6" id="KW-0067">ATP-binding</keyword>
<organism evidence="9 10">
    <name type="scientific">Schistosoma mekongi</name>
    <name type="common">Parasitic worm</name>
    <dbReference type="NCBI Taxonomy" id="38744"/>
    <lineage>
        <taxon>Eukaryota</taxon>
        <taxon>Metazoa</taxon>
        <taxon>Spiralia</taxon>
        <taxon>Lophotrochozoa</taxon>
        <taxon>Platyhelminthes</taxon>
        <taxon>Trematoda</taxon>
        <taxon>Digenea</taxon>
        <taxon>Strigeidida</taxon>
        <taxon>Schistosomatoidea</taxon>
        <taxon>Schistosomatidae</taxon>
        <taxon>Schistosoma</taxon>
    </lineage>
</organism>
<evidence type="ECO:0000259" key="7">
    <source>
        <dbReference type="PROSITE" id="PS51192"/>
    </source>
</evidence>
<evidence type="ECO:0000313" key="10">
    <source>
        <dbReference type="Proteomes" id="UP001292079"/>
    </source>
</evidence>
<evidence type="ECO:0000256" key="6">
    <source>
        <dbReference type="RuleBase" id="RU000492"/>
    </source>
</evidence>
<dbReference type="InterPro" id="IPR000629">
    <property type="entry name" value="RNA-helicase_DEAD-box_CS"/>
</dbReference>
<evidence type="ECO:0000256" key="1">
    <source>
        <dbReference type="ARBA" id="ARBA00012552"/>
    </source>
</evidence>
<keyword evidence="10" id="KW-1185">Reference proteome</keyword>
<name>A0AAE1Z9A5_SCHME</name>
<dbReference type="Proteomes" id="UP001292079">
    <property type="component" value="Unassembled WGS sequence"/>
</dbReference>
<evidence type="ECO:0000256" key="3">
    <source>
        <dbReference type="ARBA" id="ARBA00022801"/>
    </source>
</evidence>
<keyword evidence="2 6" id="KW-0547">Nucleotide-binding</keyword>
<dbReference type="GO" id="GO:0003724">
    <property type="term" value="F:RNA helicase activity"/>
    <property type="evidence" value="ECO:0007669"/>
    <property type="project" value="UniProtKB-EC"/>
</dbReference>
<evidence type="ECO:0000256" key="5">
    <source>
        <dbReference type="ARBA" id="ARBA00022840"/>
    </source>
</evidence>
<evidence type="ECO:0000256" key="2">
    <source>
        <dbReference type="ARBA" id="ARBA00022741"/>
    </source>
</evidence>
<dbReference type="InterPro" id="IPR027417">
    <property type="entry name" value="P-loop_NTPase"/>
</dbReference>
<reference evidence="9" key="1">
    <citation type="submission" date="2022-04" db="EMBL/GenBank/DDBJ databases">
        <authorList>
            <person name="Xu L."/>
            <person name="Lv Z."/>
        </authorList>
    </citation>
    <scope>NUCLEOTIDE SEQUENCE</scope>
    <source>
        <strain evidence="9">LV_2022a</strain>
    </source>
</reference>
<dbReference type="SUPFAM" id="SSF52540">
    <property type="entry name" value="P-loop containing nucleoside triphosphate hydrolases"/>
    <property type="match status" value="1"/>
</dbReference>
<dbReference type="GO" id="GO:0005524">
    <property type="term" value="F:ATP binding"/>
    <property type="evidence" value="ECO:0007669"/>
    <property type="project" value="UniProtKB-KW"/>
</dbReference>
<feature type="domain" description="Helicase C-terminal" evidence="8">
    <location>
        <begin position="131"/>
        <end position="294"/>
    </location>
</feature>
<dbReference type="EMBL" id="JALJAT010000005">
    <property type="protein sequence ID" value="KAK4469144.1"/>
    <property type="molecule type" value="Genomic_DNA"/>
</dbReference>
<evidence type="ECO:0000313" key="9">
    <source>
        <dbReference type="EMBL" id="KAK4469144.1"/>
    </source>
</evidence>
<dbReference type="CDD" id="cd18787">
    <property type="entry name" value="SF2_C_DEAD"/>
    <property type="match status" value="1"/>
</dbReference>
<dbReference type="GO" id="GO:0003676">
    <property type="term" value="F:nucleic acid binding"/>
    <property type="evidence" value="ECO:0007669"/>
    <property type="project" value="InterPro"/>
</dbReference>
<protein>
    <recommendedName>
        <fullName evidence="1">RNA helicase</fullName>
        <ecNumber evidence="1">3.6.4.13</ecNumber>
    </recommendedName>
</protein>
<dbReference type="EC" id="3.6.4.13" evidence="1"/>
<dbReference type="InterPro" id="IPR014001">
    <property type="entry name" value="Helicase_ATP-bd"/>
</dbReference>
<dbReference type="Pfam" id="PF00271">
    <property type="entry name" value="Helicase_C"/>
    <property type="match status" value="1"/>
</dbReference>
<feature type="domain" description="Helicase ATP-binding" evidence="7">
    <location>
        <begin position="1"/>
        <end position="72"/>
    </location>
</feature>
<dbReference type="PROSITE" id="PS51192">
    <property type="entry name" value="HELICASE_ATP_BIND_1"/>
    <property type="match status" value="1"/>
</dbReference>
<dbReference type="InterPro" id="IPR011545">
    <property type="entry name" value="DEAD/DEAH_box_helicase_dom"/>
</dbReference>
<reference evidence="9" key="2">
    <citation type="journal article" date="2023" name="Infect Dis Poverty">
        <title>Chromosome-scale genome of the human blood fluke Schistosoma mekongi and its implications for public health.</title>
        <authorList>
            <person name="Zhou M."/>
            <person name="Xu L."/>
            <person name="Xu D."/>
            <person name="Chen W."/>
            <person name="Khan J."/>
            <person name="Hu Y."/>
            <person name="Huang H."/>
            <person name="Wei H."/>
            <person name="Zhang Y."/>
            <person name="Chusongsang P."/>
            <person name="Tanasarnprasert K."/>
            <person name="Hu X."/>
            <person name="Limpanont Y."/>
            <person name="Lv Z."/>
        </authorList>
    </citation>
    <scope>NUCLEOTIDE SEQUENCE</scope>
    <source>
        <strain evidence="9">LV_2022a</strain>
    </source>
</reference>
<proteinExistence type="inferred from homology"/>
<gene>
    <name evidence="9" type="ORF">MN116_006726</name>
</gene>